<evidence type="ECO:0000256" key="4">
    <source>
        <dbReference type="ARBA" id="ARBA00022692"/>
    </source>
</evidence>
<keyword evidence="4 7" id="KW-0812">Transmembrane</keyword>
<keyword evidence="10" id="KW-1185">Reference proteome</keyword>
<dbReference type="EMBL" id="CP030280">
    <property type="protein sequence ID" value="AWY96879.1"/>
    <property type="molecule type" value="Genomic_DNA"/>
</dbReference>
<accession>A0A2Z4U7I7</accession>
<dbReference type="GO" id="GO:0055085">
    <property type="term" value="P:transmembrane transport"/>
    <property type="evidence" value="ECO:0007669"/>
    <property type="project" value="InterPro"/>
</dbReference>
<keyword evidence="6 7" id="KW-0472">Membrane</keyword>
<dbReference type="InterPro" id="IPR035906">
    <property type="entry name" value="MetI-like_sf"/>
</dbReference>
<comment type="similarity">
    <text evidence="7">Belongs to the binding-protein-dependent transport system permease family.</text>
</comment>
<dbReference type="SUPFAM" id="SSF161098">
    <property type="entry name" value="MetI-like"/>
    <property type="match status" value="1"/>
</dbReference>
<dbReference type="RefSeq" id="WP_111917751.1">
    <property type="nucleotide sequence ID" value="NZ_CP030280.1"/>
</dbReference>
<feature type="domain" description="ABC transmembrane type-1" evidence="8">
    <location>
        <begin position="70"/>
        <end position="260"/>
    </location>
</feature>
<evidence type="ECO:0000313" key="9">
    <source>
        <dbReference type="EMBL" id="AWY96879.1"/>
    </source>
</evidence>
<feature type="transmembrane region" description="Helical" evidence="7">
    <location>
        <begin position="239"/>
        <end position="259"/>
    </location>
</feature>
<reference evidence="10" key="1">
    <citation type="submission" date="2018-06" db="EMBL/GenBank/DDBJ databases">
        <title>Description of Blautia argi sp. nov., a new anaerobic isolated from dog feces.</title>
        <authorList>
            <person name="Chang Y.-H."/>
            <person name="Paek J."/>
            <person name="Shin Y."/>
        </authorList>
    </citation>
    <scope>NUCLEOTIDE SEQUENCE [LARGE SCALE GENOMIC DNA]</scope>
    <source>
        <strain evidence="10">KCTC 15426</strain>
    </source>
</reference>
<proteinExistence type="inferred from homology"/>
<evidence type="ECO:0000256" key="2">
    <source>
        <dbReference type="ARBA" id="ARBA00022448"/>
    </source>
</evidence>
<feature type="transmembrane region" description="Helical" evidence="7">
    <location>
        <begin position="74"/>
        <end position="93"/>
    </location>
</feature>
<feature type="transmembrane region" description="Helical" evidence="7">
    <location>
        <begin position="138"/>
        <end position="160"/>
    </location>
</feature>
<keyword evidence="5 7" id="KW-1133">Transmembrane helix</keyword>
<dbReference type="CDD" id="cd06261">
    <property type="entry name" value="TM_PBP2"/>
    <property type="match status" value="1"/>
</dbReference>
<dbReference type="Proteomes" id="UP000250003">
    <property type="component" value="Chromosome"/>
</dbReference>
<gene>
    <name evidence="9" type="ORF">DQQ01_00385</name>
</gene>
<comment type="subcellular location">
    <subcellularLocation>
        <location evidence="1 7">Cell membrane</location>
        <topology evidence="1 7">Multi-pass membrane protein</topology>
    </subcellularLocation>
</comment>
<dbReference type="KEGG" id="blau:DQQ01_00385"/>
<dbReference type="PROSITE" id="PS50928">
    <property type="entry name" value="ABC_TM1"/>
    <property type="match status" value="1"/>
</dbReference>
<evidence type="ECO:0000256" key="5">
    <source>
        <dbReference type="ARBA" id="ARBA00022989"/>
    </source>
</evidence>
<evidence type="ECO:0000256" key="1">
    <source>
        <dbReference type="ARBA" id="ARBA00004651"/>
    </source>
</evidence>
<dbReference type="PANTHER" id="PTHR43744:SF12">
    <property type="entry name" value="ABC TRANSPORTER PERMEASE PROTEIN MG189-RELATED"/>
    <property type="match status" value="1"/>
</dbReference>
<dbReference type="InterPro" id="IPR000515">
    <property type="entry name" value="MetI-like"/>
</dbReference>
<sequence>MGKKYTKKTFAAEILMVALALVFVIPVYYLVVSTFKGQQEIMEHPLALPAAFTLENYGRALESMDFWRNFGNSLLITLVSVVLIVIFGAMAAFSICRHHTKFSKFLSVFFLLGFMVPTQATMLPLFTVMKNLHLINTYQGMILLHSNQCIFAFLMYRGFIQTVPRELEEAAQIDGCNIWRVFWNISFPLLKPITTTIVIFNVMWIWNDFMLTYLFLNSSDKATLVMQVYNGIGMFSNDWSLMMPALVIALFPMVVFYLVMQKRIVEGVAAGSVKG</sequence>
<evidence type="ECO:0000256" key="6">
    <source>
        <dbReference type="ARBA" id="ARBA00023136"/>
    </source>
</evidence>
<evidence type="ECO:0000256" key="7">
    <source>
        <dbReference type="RuleBase" id="RU363032"/>
    </source>
</evidence>
<feature type="transmembrane region" description="Helical" evidence="7">
    <location>
        <begin position="181"/>
        <end position="206"/>
    </location>
</feature>
<organism evidence="9 10">
    <name type="scientific">Blautia argi</name>
    <dbReference type="NCBI Taxonomy" id="1912897"/>
    <lineage>
        <taxon>Bacteria</taxon>
        <taxon>Bacillati</taxon>
        <taxon>Bacillota</taxon>
        <taxon>Clostridia</taxon>
        <taxon>Lachnospirales</taxon>
        <taxon>Lachnospiraceae</taxon>
        <taxon>Blautia</taxon>
    </lineage>
</organism>
<protein>
    <submittedName>
        <fullName evidence="9">Carbohydrate ABC transporter permease</fullName>
    </submittedName>
</protein>
<dbReference type="Gene3D" id="1.10.3720.10">
    <property type="entry name" value="MetI-like"/>
    <property type="match status" value="1"/>
</dbReference>
<evidence type="ECO:0000259" key="8">
    <source>
        <dbReference type="PROSITE" id="PS50928"/>
    </source>
</evidence>
<dbReference type="GO" id="GO:0005886">
    <property type="term" value="C:plasma membrane"/>
    <property type="evidence" value="ECO:0007669"/>
    <property type="project" value="UniProtKB-SubCell"/>
</dbReference>
<keyword evidence="3" id="KW-1003">Cell membrane</keyword>
<evidence type="ECO:0000313" key="10">
    <source>
        <dbReference type="Proteomes" id="UP000250003"/>
    </source>
</evidence>
<feature type="transmembrane region" description="Helical" evidence="7">
    <location>
        <begin position="12"/>
        <end position="31"/>
    </location>
</feature>
<dbReference type="PANTHER" id="PTHR43744">
    <property type="entry name" value="ABC TRANSPORTER PERMEASE PROTEIN MG189-RELATED-RELATED"/>
    <property type="match status" value="1"/>
</dbReference>
<dbReference type="AlphaFoldDB" id="A0A2Z4U7I7"/>
<name>A0A2Z4U7I7_9FIRM</name>
<keyword evidence="2 7" id="KW-0813">Transport</keyword>
<dbReference type="OrthoDB" id="42677at2"/>
<feature type="transmembrane region" description="Helical" evidence="7">
    <location>
        <begin position="105"/>
        <end position="126"/>
    </location>
</feature>
<dbReference type="Pfam" id="PF00528">
    <property type="entry name" value="BPD_transp_1"/>
    <property type="match status" value="1"/>
</dbReference>
<evidence type="ECO:0000256" key="3">
    <source>
        <dbReference type="ARBA" id="ARBA00022475"/>
    </source>
</evidence>